<dbReference type="Proteomes" id="UP000017819">
    <property type="component" value="Unassembled WGS sequence"/>
</dbReference>
<keyword evidence="3" id="KW-1185">Reference proteome</keyword>
<protein>
    <submittedName>
        <fullName evidence="2">Uncharacterized protein</fullName>
    </submittedName>
</protein>
<dbReference type="eggNOG" id="ENOG5032XSY">
    <property type="taxonomic scope" value="Bacteria"/>
</dbReference>
<proteinExistence type="predicted"/>
<keyword evidence="1" id="KW-0472">Membrane</keyword>
<keyword evidence="1" id="KW-1133">Transmembrane helix</keyword>
<reference evidence="2 3" key="1">
    <citation type="journal article" date="2014" name="Genome Announc.">
        <title>Draft Genome Sequence of Lutibaculum baratangense Strain AMV1T, Isolated from a Mud Volcano in Andamans, India.</title>
        <authorList>
            <person name="Singh A."/>
            <person name="Sreenivas A."/>
            <person name="Sathyanarayana Reddy G."/>
            <person name="Pinnaka A.K."/>
            <person name="Shivaji S."/>
        </authorList>
    </citation>
    <scope>NUCLEOTIDE SEQUENCE [LARGE SCALE GENOMIC DNA]</scope>
    <source>
        <strain evidence="2 3">AMV1</strain>
    </source>
</reference>
<accession>V4RNL0</accession>
<dbReference type="Pfam" id="PF19728">
    <property type="entry name" value="DUF6220"/>
    <property type="match status" value="1"/>
</dbReference>
<sequence>MSGAIARPRATGSRLAFRTAATAVPIMITGQFFLIGLAIFADAAAFDLHRALGGLVAVPVAASVALAFLLAELRPMRRGAATLLALYVTQILWLELGEATGLGTVQALHALNAVFLMGASVSLAERAGR</sequence>
<organism evidence="2 3">
    <name type="scientific">Lutibaculum baratangense AMV1</name>
    <dbReference type="NCBI Taxonomy" id="631454"/>
    <lineage>
        <taxon>Bacteria</taxon>
        <taxon>Pseudomonadati</taxon>
        <taxon>Pseudomonadota</taxon>
        <taxon>Alphaproteobacteria</taxon>
        <taxon>Hyphomicrobiales</taxon>
        <taxon>Tepidamorphaceae</taxon>
        <taxon>Lutibaculum</taxon>
    </lineage>
</organism>
<keyword evidence="1" id="KW-0812">Transmembrane</keyword>
<feature type="transmembrane region" description="Helical" evidence="1">
    <location>
        <begin position="106"/>
        <end position="124"/>
    </location>
</feature>
<gene>
    <name evidence="2" type="ORF">N177_2113</name>
</gene>
<dbReference type="EMBL" id="AWXZ01000029">
    <property type="protein sequence ID" value="ESR24790.1"/>
    <property type="molecule type" value="Genomic_DNA"/>
</dbReference>
<dbReference type="PATRIC" id="fig|631454.5.peg.2082"/>
<evidence type="ECO:0000313" key="3">
    <source>
        <dbReference type="Proteomes" id="UP000017819"/>
    </source>
</evidence>
<dbReference type="RefSeq" id="WP_023432243.1">
    <property type="nucleotide sequence ID" value="NZ_AWXZ01000029.1"/>
</dbReference>
<evidence type="ECO:0000256" key="1">
    <source>
        <dbReference type="SAM" id="Phobius"/>
    </source>
</evidence>
<dbReference type="STRING" id="631454.N177_2113"/>
<dbReference type="InterPro" id="IPR046192">
    <property type="entry name" value="DUF6220"/>
</dbReference>
<feature type="transmembrane region" description="Helical" evidence="1">
    <location>
        <begin position="20"/>
        <end position="40"/>
    </location>
</feature>
<dbReference type="AlphaFoldDB" id="V4RNL0"/>
<feature type="transmembrane region" description="Helical" evidence="1">
    <location>
        <begin position="52"/>
        <end position="71"/>
    </location>
</feature>
<name>V4RNL0_9HYPH</name>
<evidence type="ECO:0000313" key="2">
    <source>
        <dbReference type="EMBL" id="ESR24790.1"/>
    </source>
</evidence>
<comment type="caution">
    <text evidence="2">The sequence shown here is derived from an EMBL/GenBank/DDBJ whole genome shotgun (WGS) entry which is preliminary data.</text>
</comment>
<feature type="transmembrane region" description="Helical" evidence="1">
    <location>
        <begin position="78"/>
        <end position="94"/>
    </location>
</feature>